<dbReference type="EMBL" id="CAJNJA010008253">
    <property type="protein sequence ID" value="CAE7234466.1"/>
    <property type="molecule type" value="Genomic_DNA"/>
</dbReference>
<dbReference type="AlphaFoldDB" id="A0A812L235"/>
<dbReference type="InterPro" id="IPR039164">
    <property type="entry name" value="UBR1-like"/>
</dbReference>
<keyword evidence="1" id="KW-0833">Ubl conjugation pathway</keyword>
<name>A0A812L235_9DINO</name>
<evidence type="ECO:0000256" key="1">
    <source>
        <dbReference type="RuleBase" id="RU366018"/>
    </source>
</evidence>
<dbReference type="GO" id="GO:0008270">
    <property type="term" value="F:zinc ion binding"/>
    <property type="evidence" value="ECO:0007669"/>
    <property type="project" value="UniProtKB-UniRule"/>
</dbReference>
<dbReference type="UniPathway" id="UPA00143"/>
<dbReference type="EC" id="2.3.2.27" evidence="1"/>
<gene>
    <name evidence="2" type="primary">bath-40</name>
    <name evidence="2" type="ORF">SNEC2469_LOCUS3831</name>
</gene>
<dbReference type="GO" id="GO:0000151">
    <property type="term" value="C:ubiquitin ligase complex"/>
    <property type="evidence" value="ECO:0007669"/>
    <property type="project" value="TreeGrafter"/>
</dbReference>
<dbReference type="OrthoDB" id="26387at2759"/>
<comment type="caution">
    <text evidence="2">The sequence shown here is derived from an EMBL/GenBank/DDBJ whole genome shotgun (WGS) entry which is preliminary data.</text>
</comment>
<keyword evidence="1" id="KW-0479">Metal-binding</keyword>
<dbReference type="GO" id="GO:0005737">
    <property type="term" value="C:cytoplasm"/>
    <property type="evidence" value="ECO:0007669"/>
    <property type="project" value="TreeGrafter"/>
</dbReference>
<evidence type="ECO:0000313" key="3">
    <source>
        <dbReference type="Proteomes" id="UP000601435"/>
    </source>
</evidence>
<dbReference type="Proteomes" id="UP000601435">
    <property type="component" value="Unassembled WGS sequence"/>
</dbReference>
<keyword evidence="3" id="KW-1185">Reference proteome</keyword>
<keyword evidence="1" id="KW-0863">Zinc-finger</keyword>
<comment type="function">
    <text evidence="1">Ubiquitin ligase protein which is a component of the N-end rule pathway. Recognizes and binds to proteins bearing specific N-terminal residues that are destabilizing according to the N-end rule, leading to their ubiquitination and subsequent degradation.</text>
</comment>
<proteinExistence type="inferred from homology"/>
<protein>
    <recommendedName>
        <fullName evidence="1">E3 ubiquitin-protein ligase</fullName>
        <ecNumber evidence="1">2.3.2.27</ecNumber>
    </recommendedName>
</protein>
<comment type="similarity">
    <text evidence="1">Belongs to the E3 ubiquitin-protein ligase UBR1-like family.</text>
</comment>
<evidence type="ECO:0000313" key="2">
    <source>
        <dbReference type="EMBL" id="CAE7234466.1"/>
    </source>
</evidence>
<keyword evidence="1" id="KW-0862">Zinc</keyword>
<dbReference type="PANTHER" id="PTHR21497">
    <property type="entry name" value="UBIQUITIN LIGASE E3 ALPHA-RELATED"/>
    <property type="match status" value="1"/>
</dbReference>
<comment type="catalytic activity">
    <reaction evidence="1">
        <text>S-ubiquitinyl-[E2 ubiquitin-conjugating enzyme]-L-cysteine + [acceptor protein]-L-lysine = [E2 ubiquitin-conjugating enzyme]-L-cysteine + N(6)-ubiquitinyl-[acceptor protein]-L-lysine.</text>
        <dbReference type="EC" id="2.3.2.27"/>
    </reaction>
</comment>
<dbReference type="PANTHER" id="PTHR21497:SF24">
    <property type="entry name" value="E3 UBIQUITIN-PROTEIN LIGASE UBR1"/>
    <property type="match status" value="1"/>
</dbReference>
<comment type="pathway">
    <text evidence="1">Protein modification; protein ubiquitination.</text>
</comment>
<sequence>MSRERLVNWMKAAVDDSSYSEELERFFLLYVQVSPSFKRSFAKTFIRQYEHILQDTPRLDSLGVQFFTIPEVALELVAKEDAFGAILSAANRYLNLVVDHEDQHIVFKDPDPLQATWEKLRSVFRTAGYVLFHKSVCEHVLKTPSILEAIAEVLQRLWRMSLQHRATGEHVLYESRHLQMQVFLLESEILRQFSTLCDFCRRPQATLEELLPLYAWLVASLQDSRGFSTSFNDATAASFHMPALRLLSQSLNFELLLDPSLADSWRRIFPREFLVAGMTHTVRTLRFEAEIRAGLWVRNGESMRAQHVDYRTKTRQTDIMTLQAFMILLRMHGSEDAACEPLAFLWTAVFDDANVAEASSVRIAWQRLWVQSVSEQTRTRFRLFWLLLCQVLNEMFPIEVAMCRRAWEPRYSYRCPVILQRFLIQVLASGPMSLSELANLLPKELQVRESQLAQAVEAVASTRVGQAEGDAALANTGKRTYVLKQRSWQHFDICTAEAMPIRNLRDGTWRERQHRAEEKALAQQALS</sequence>
<dbReference type="GO" id="GO:0061630">
    <property type="term" value="F:ubiquitin protein ligase activity"/>
    <property type="evidence" value="ECO:0007669"/>
    <property type="project" value="UniProtKB-UniRule"/>
</dbReference>
<dbReference type="GO" id="GO:0071596">
    <property type="term" value="P:ubiquitin-dependent protein catabolic process via the N-end rule pathway"/>
    <property type="evidence" value="ECO:0007669"/>
    <property type="project" value="UniProtKB-UniRule"/>
</dbReference>
<keyword evidence="1" id="KW-0808">Transferase</keyword>
<organism evidence="2 3">
    <name type="scientific">Symbiodinium necroappetens</name>
    <dbReference type="NCBI Taxonomy" id="1628268"/>
    <lineage>
        <taxon>Eukaryota</taxon>
        <taxon>Sar</taxon>
        <taxon>Alveolata</taxon>
        <taxon>Dinophyceae</taxon>
        <taxon>Suessiales</taxon>
        <taxon>Symbiodiniaceae</taxon>
        <taxon>Symbiodinium</taxon>
    </lineage>
</organism>
<accession>A0A812L235</accession>
<dbReference type="GO" id="GO:0016567">
    <property type="term" value="P:protein ubiquitination"/>
    <property type="evidence" value="ECO:0007669"/>
    <property type="project" value="UniProtKB-UniRule"/>
</dbReference>
<reference evidence="2" key="1">
    <citation type="submission" date="2021-02" db="EMBL/GenBank/DDBJ databases">
        <authorList>
            <person name="Dougan E. K."/>
            <person name="Rhodes N."/>
            <person name="Thang M."/>
            <person name="Chan C."/>
        </authorList>
    </citation>
    <scope>NUCLEOTIDE SEQUENCE</scope>
</reference>